<evidence type="ECO:0000313" key="2">
    <source>
        <dbReference type="Proteomes" id="UP000001862"/>
    </source>
</evidence>
<dbReference type="KEGG" id="vg:6779511"/>
<reference evidence="2" key="1">
    <citation type="journal article" date="2009" name="Environ. Microbiol. Rep.">
        <title>Isolation and genomic characterization of the first phage infecting Iodobacteria: ?PLPE, a myovirus having a novel set of features.</title>
        <authorList>
            <person name="Leblanc C."/>
            <person name="Caumont-Sarcos A."/>
            <person name="Comeau A.M."/>
            <person name="Krisch H.M."/>
        </authorList>
    </citation>
    <scope>NUCLEOTIDE SEQUENCE [LARGE SCALE GENOMIC DNA]</scope>
</reference>
<dbReference type="EMBL" id="EU876853">
    <property type="protein sequence ID" value="ACG60324.1"/>
    <property type="molecule type" value="Genomic_DNA"/>
</dbReference>
<name>B5AX21_9CAUD</name>
<gene>
    <name evidence="1" type="ORF">phiPLPE_02</name>
</gene>
<sequence length="145" mass="17043">MRERKLTAYYCDYCNKRGLSKFYMTRHEKHCTLSPERSCRLCDAHNADLIKDAMELLPGIPDVNQDEWHEKLIIDGGSVTKLENDIEAAMPAMYRAVDYCPACMLAAMRQSGATKFRAYTDYKEDVKEWWSAKDTERQEKRMYYC</sequence>
<dbReference type="GeneID" id="6779511"/>
<evidence type="ECO:0000313" key="1">
    <source>
        <dbReference type="EMBL" id="ACG60324.1"/>
    </source>
</evidence>
<protein>
    <submittedName>
        <fullName evidence="1">Uncharacterized protein</fullName>
    </submittedName>
</protein>
<organism evidence="1 2">
    <name type="scientific">Iodobacter phage PhiPLPE</name>
    <dbReference type="NCBI Taxonomy" id="551895"/>
    <lineage>
        <taxon>Viruses</taxon>
        <taxon>Duplodnaviria</taxon>
        <taxon>Heunggongvirae</taxon>
        <taxon>Uroviricota</taxon>
        <taxon>Caudoviricetes</taxon>
        <taxon>Iodovirus</taxon>
        <taxon>Iodovirus PLPE</taxon>
    </lineage>
</organism>
<keyword evidence="2" id="KW-1185">Reference proteome</keyword>
<dbReference type="RefSeq" id="YP_002128436.1">
    <property type="nucleotide sequence ID" value="NC_011142.1"/>
</dbReference>
<accession>B5AX21</accession>
<proteinExistence type="predicted"/>
<dbReference type="Proteomes" id="UP000001862">
    <property type="component" value="Segment"/>
</dbReference>